<dbReference type="InterPro" id="IPR013785">
    <property type="entry name" value="Aldolase_TIM"/>
</dbReference>
<name>A0A0A3XEI1_BRAJP</name>
<evidence type="ECO:0000313" key="1">
    <source>
        <dbReference type="EMBL" id="KGT72832.1"/>
    </source>
</evidence>
<dbReference type="Pfam" id="PF06751">
    <property type="entry name" value="EutB"/>
    <property type="match status" value="1"/>
</dbReference>
<evidence type="ECO:0000313" key="2">
    <source>
        <dbReference type="Proteomes" id="UP000030377"/>
    </source>
</evidence>
<dbReference type="GO" id="GO:0009350">
    <property type="term" value="C:ethanolamine ammonia-lyase complex"/>
    <property type="evidence" value="ECO:0007669"/>
    <property type="project" value="TreeGrafter"/>
</dbReference>
<dbReference type="Gene3D" id="3.20.20.70">
    <property type="entry name" value="Aldolase class I"/>
    <property type="match status" value="1"/>
</dbReference>
<feature type="non-terminal residue" evidence="1">
    <location>
        <position position="1"/>
    </location>
</feature>
<dbReference type="PANTHER" id="PTHR39329">
    <property type="entry name" value="ETHANOLAMINE AMMONIA-LYASE HEAVY CHAIN"/>
    <property type="match status" value="1"/>
</dbReference>
<organism evidence="1 2">
    <name type="scientific">Bradyrhizobium japonicum</name>
    <dbReference type="NCBI Taxonomy" id="375"/>
    <lineage>
        <taxon>Bacteria</taxon>
        <taxon>Pseudomonadati</taxon>
        <taxon>Pseudomonadota</taxon>
        <taxon>Alphaproteobacteria</taxon>
        <taxon>Hyphomicrobiales</taxon>
        <taxon>Nitrobacteraceae</taxon>
        <taxon>Bradyrhizobium</taxon>
    </lineage>
</organism>
<dbReference type="EMBL" id="JRPN01000141">
    <property type="protein sequence ID" value="KGT72832.1"/>
    <property type="molecule type" value="Genomic_DNA"/>
</dbReference>
<dbReference type="AlphaFoldDB" id="A0A0A3XEI1"/>
<gene>
    <name evidence="1" type="ORF">MA20_48005</name>
</gene>
<accession>A0A0A3XEI1</accession>
<dbReference type="GO" id="GO:0005829">
    <property type="term" value="C:cytosol"/>
    <property type="evidence" value="ECO:0007669"/>
    <property type="project" value="TreeGrafter"/>
</dbReference>
<reference evidence="1 2" key="1">
    <citation type="submission" date="2014-09" db="EMBL/GenBank/DDBJ databases">
        <title>Draft genome of Bradyrhizobium japonicum Is-34.</title>
        <authorList>
            <person name="Tsurumaru H."/>
            <person name="Yamakawa T."/>
            <person name="Hashimoto S."/>
            <person name="Okizaki K."/>
            <person name="Kanesaki Y."/>
            <person name="Yoshikawa H."/>
            <person name="Yajima S."/>
        </authorList>
    </citation>
    <scope>NUCLEOTIDE SEQUENCE [LARGE SCALE GENOMIC DNA]</scope>
    <source>
        <strain evidence="1 2">Is-34</strain>
    </source>
</reference>
<dbReference type="GO" id="GO:0006520">
    <property type="term" value="P:amino acid metabolic process"/>
    <property type="evidence" value="ECO:0007669"/>
    <property type="project" value="InterPro"/>
</dbReference>
<feature type="non-terminal residue" evidence="1">
    <location>
        <position position="230"/>
    </location>
</feature>
<comment type="caution">
    <text evidence="1">The sequence shown here is derived from an EMBL/GenBank/DDBJ whole genome shotgun (WGS) entry which is preliminary data.</text>
</comment>
<dbReference type="PANTHER" id="PTHR39329:SF1">
    <property type="entry name" value="ETHANOLAMINE AMMONIA-LYASE LARGE SUBUNIT"/>
    <property type="match status" value="1"/>
</dbReference>
<dbReference type="Proteomes" id="UP000030377">
    <property type="component" value="Unassembled WGS sequence"/>
</dbReference>
<sequence>KEVMNKWEIPTQNCVLAHVTTQMRAIRQGAPADLIFQSLAGTELGNKAFGISLELLAEADHLIRTQGTGTGPNLWYFETGQGSELSSEAHFGIDQVTLESRCYGLARRFNPFIVNTVVGFIGPEYLYDSKQVIRAGLEDHFMGKLQGLPMGVDVCYTNHIKADQNDMDNLSVLLASAGVNFLIGVAMADDCMLNYQSTSFHDIATLRELLGLRPAPAFEAWLEKMGLMEK</sequence>
<dbReference type="GO" id="GO:0046336">
    <property type="term" value="P:ethanolamine catabolic process"/>
    <property type="evidence" value="ECO:0007669"/>
    <property type="project" value="TreeGrafter"/>
</dbReference>
<proteinExistence type="predicted"/>
<dbReference type="InterPro" id="IPR010628">
    <property type="entry name" value="EutB"/>
</dbReference>
<protein>
    <submittedName>
        <fullName evidence="1">Ethanolamine ammonia-lyase</fullName>
    </submittedName>
</protein>
<keyword evidence="1" id="KW-0456">Lyase</keyword>
<dbReference type="GO" id="GO:0008851">
    <property type="term" value="F:ethanolamine ammonia-lyase activity"/>
    <property type="evidence" value="ECO:0007669"/>
    <property type="project" value="InterPro"/>
</dbReference>